<proteinExistence type="predicted"/>
<keyword evidence="1" id="KW-1185">Reference proteome</keyword>
<sequence>PILIFPILTPRRTKKVGNFRRRRDALKSDFPPCLNALHRECKIPGVIRSRKPTRACATLRNLLARLGINIT</sequence>
<dbReference type="Proteomes" id="UP000887565">
    <property type="component" value="Unplaced"/>
</dbReference>
<accession>A0A915KI09</accession>
<evidence type="ECO:0000313" key="1">
    <source>
        <dbReference type="Proteomes" id="UP000887565"/>
    </source>
</evidence>
<reference evidence="2" key="1">
    <citation type="submission" date="2022-11" db="UniProtKB">
        <authorList>
            <consortium name="WormBaseParasite"/>
        </authorList>
    </citation>
    <scope>IDENTIFICATION</scope>
</reference>
<name>A0A915KI09_ROMCU</name>
<organism evidence="1 2">
    <name type="scientific">Romanomermis culicivorax</name>
    <name type="common">Nematode worm</name>
    <dbReference type="NCBI Taxonomy" id="13658"/>
    <lineage>
        <taxon>Eukaryota</taxon>
        <taxon>Metazoa</taxon>
        <taxon>Ecdysozoa</taxon>
        <taxon>Nematoda</taxon>
        <taxon>Enoplea</taxon>
        <taxon>Dorylaimia</taxon>
        <taxon>Mermithida</taxon>
        <taxon>Mermithoidea</taxon>
        <taxon>Mermithidae</taxon>
        <taxon>Romanomermis</taxon>
    </lineage>
</organism>
<dbReference type="AlphaFoldDB" id="A0A915KI09"/>
<evidence type="ECO:0000313" key="2">
    <source>
        <dbReference type="WBParaSite" id="nRc.2.0.1.t37636-RA"/>
    </source>
</evidence>
<dbReference type="WBParaSite" id="nRc.2.0.1.t37636-RA">
    <property type="protein sequence ID" value="nRc.2.0.1.t37636-RA"/>
    <property type="gene ID" value="nRc.2.0.1.g37636"/>
</dbReference>
<protein>
    <submittedName>
        <fullName evidence="2">Uncharacterized protein</fullName>
    </submittedName>
</protein>